<dbReference type="SUPFAM" id="SSF56281">
    <property type="entry name" value="Metallo-hydrolase/oxidoreductase"/>
    <property type="match status" value="1"/>
</dbReference>
<sequence>MELTFLGRGAAFNPKEENNSAYFIEKDELFLIDCGERIFDKLIETKLLEKTQNINLMITHTHSDHIGSIGSLVMYYYFNLHKKINIILPEKAKHLPNIQKILDGFGCTKEMYNYISEKEFDGKYQTFETIRYTETDHCDPLHCYSLIFNTNDGTVYYSGDTREINTIKKIISNGQKIDKLYIDTSSSNFEESVHLYIGAVEKAIPNNLKDHVYCMHLSDDECIIKAKKIGFNVVEVRK</sequence>
<reference evidence="2" key="1">
    <citation type="submission" date="2020-10" db="EMBL/GenBank/DDBJ databases">
        <authorList>
            <person name="Gilroy R."/>
        </authorList>
    </citation>
    <scope>NUCLEOTIDE SEQUENCE</scope>
    <source>
        <strain evidence="2">CHK147-3167</strain>
    </source>
</reference>
<accession>A0A9D0ZS46</accession>
<proteinExistence type="predicted"/>
<evidence type="ECO:0000313" key="3">
    <source>
        <dbReference type="Proteomes" id="UP000886786"/>
    </source>
</evidence>
<dbReference type="InterPro" id="IPR036866">
    <property type="entry name" value="RibonucZ/Hydroxyglut_hydro"/>
</dbReference>
<organism evidence="2 3">
    <name type="scientific">Candidatus Coprosoma intestinipullorum</name>
    <dbReference type="NCBI Taxonomy" id="2840752"/>
    <lineage>
        <taxon>Bacteria</taxon>
        <taxon>Bacillati</taxon>
        <taxon>Bacillota</taxon>
        <taxon>Bacillota incertae sedis</taxon>
        <taxon>Candidatus Coprosoma</taxon>
    </lineage>
</organism>
<dbReference type="PANTHER" id="PTHR42663">
    <property type="entry name" value="HYDROLASE C777.06C-RELATED-RELATED"/>
    <property type="match status" value="1"/>
</dbReference>
<feature type="domain" description="Metallo-beta-lactamase" evidence="1">
    <location>
        <begin position="18"/>
        <end position="216"/>
    </location>
</feature>
<reference evidence="2" key="2">
    <citation type="journal article" date="2021" name="PeerJ">
        <title>Extensive microbial diversity within the chicken gut microbiome revealed by metagenomics and culture.</title>
        <authorList>
            <person name="Gilroy R."/>
            <person name="Ravi A."/>
            <person name="Getino M."/>
            <person name="Pursley I."/>
            <person name="Horton D.L."/>
            <person name="Alikhan N.F."/>
            <person name="Baker D."/>
            <person name="Gharbi K."/>
            <person name="Hall N."/>
            <person name="Watson M."/>
            <person name="Adriaenssens E.M."/>
            <person name="Foster-Nyarko E."/>
            <person name="Jarju S."/>
            <person name="Secka A."/>
            <person name="Antonio M."/>
            <person name="Oren A."/>
            <person name="Chaudhuri R.R."/>
            <person name="La Ragione R."/>
            <person name="Hildebrand F."/>
            <person name="Pallen M.J."/>
        </authorList>
    </citation>
    <scope>NUCLEOTIDE SEQUENCE</scope>
    <source>
        <strain evidence="2">CHK147-3167</strain>
    </source>
</reference>
<gene>
    <name evidence="2" type="ORF">IAB27_06225</name>
</gene>
<comment type="caution">
    <text evidence="2">The sequence shown here is derived from an EMBL/GenBank/DDBJ whole genome shotgun (WGS) entry which is preliminary data.</text>
</comment>
<dbReference type="AlphaFoldDB" id="A0A9D0ZS46"/>
<dbReference type="Proteomes" id="UP000886786">
    <property type="component" value="Unassembled WGS sequence"/>
</dbReference>
<dbReference type="InterPro" id="IPR001279">
    <property type="entry name" value="Metallo-B-lactamas"/>
</dbReference>
<dbReference type="Pfam" id="PF23023">
    <property type="entry name" value="Anti-Pycsar_Apyc1"/>
    <property type="match status" value="1"/>
</dbReference>
<dbReference type="Gene3D" id="3.60.15.10">
    <property type="entry name" value="Ribonuclease Z/Hydroxyacylglutathione hydrolase-like"/>
    <property type="match status" value="1"/>
</dbReference>
<evidence type="ECO:0000259" key="1">
    <source>
        <dbReference type="SMART" id="SM00849"/>
    </source>
</evidence>
<dbReference type="SMART" id="SM00849">
    <property type="entry name" value="Lactamase_B"/>
    <property type="match status" value="1"/>
</dbReference>
<protein>
    <submittedName>
        <fullName evidence="2">MBL fold metallo-hydrolase</fullName>
    </submittedName>
</protein>
<evidence type="ECO:0000313" key="2">
    <source>
        <dbReference type="EMBL" id="HIQ91198.1"/>
    </source>
</evidence>
<dbReference type="PANTHER" id="PTHR42663:SF6">
    <property type="entry name" value="HYDROLASE C777.06C-RELATED"/>
    <property type="match status" value="1"/>
</dbReference>
<dbReference type="EMBL" id="DVFV01000105">
    <property type="protein sequence ID" value="HIQ91198.1"/>
    <property type="molecule type" value="Genomic_DNA"/>
</dbReference>
<name>A0A9D0ZS46_9FIRM</name>